<keyword evidence="4 7" id="KW-0812">Transmembrane</keyword>
<dbReference type="SUPFAM" id="SSF161098">
    <property type="entry name" value="MetI-like"/>
    <property type="match status" value="1"/>
</dbReference>
<evidence type="ECO:0000256" key="7">
    <source>
        <dbReference type="RuleBase" id="RU363032"/>
    </source>
</evidence>
<dbReference type="AlphaFoldDB" id="A0A9D1GVI7"/>
<organism evidence="9 10">
    <name type="scientific">Candidatus Avipropionibacterium avicola</name>
    <dbReference type="NCBI Taxonomy" id="2840701"/>
    <lineage>
        <taxon>Bacteria</taxon>
        <taxon>Bacillati</taxon>
        <taxon>Actinomycetota</taxon>
        <taxon>Actinomycetes</taxon>
        <taxon>Propionibacteriales</taxon>
        <taxon>Propionibacteriaceae</taxon>
        <taxon>Propionibacteriaceae incertae sedis</taxon>
        <taxon>Candidatus Avipropionibacterium</taxon>
    </lineage>
</organism>
<dbReference type="Pfam" id="PF00528">
    <property type="entry name" value="BPD_transp_1"/>
    <property type="match status" value="1"/>
</dbReference>
<dbReference type="InterPro" id="IPR000515">
    <property type="entry name" value="MetI-like"/>
</dbReference>
<accession>A0A9D1GVI7</accession>
<reference evidence="9" key="2">
    <citation type="journal article" date="2021" name="PeerJ">
        <title>Extensive microbial diversity within the chicken gut microbiome revealed by metagenomics and culture.</title>
        <authorList>
            <person name="Gilroy R."/>
            <person name="Ravi A."/>
            <person name="Getino M."/>
            <person name="Pursley I."/>
            <person name="Horton D.L."/>
            <person name="Alikhan N.F."/>
            <person name="Baker D."/>
            <person name="Gharbi K."/>
            <person name="Hall N."/>
            <person name="Watson M."/>
            <person name="Adriaenssens E.M."/>
            <person name="Foster-Nyarko E."/>
            <person name="Jarju S."/>
            <person name="Secka A."/>
            <person name="Antonio M."/>
            <person name="Oren A."/>
            <person name="Chaudhuri R.R."/>
            <person name="La Ragione R."/>
            <person name="Hildebrand F."/>
            <person name="Pallen M.J."/>
        </authorList>
    </citation>
    <scope>NUCLEOTIDE SEQUENCE</scope>
    <source>
        <strain evidence="9">ChiGjej1B1-24693</strain>
    </source>
</reference>
<feature type="transmembrane region" description="Helical" evidence="7">
    <location>
        <begin position="28"/>
        <end position="50"/>
    </location>
</feature>
<evidence type="ECO:0000256" key="1">
    <source>
        <dbReference type="ARBA" id="ARBA00004651"/>
    </source>
</evidence>
<dbReference type="PANTHER" id="PTHR43386">
    <property type="entry name" value="OLIGOPEPTIDE TRANSPORT SYSTEM PERMEASE PROTEIN APPC"/>
    <property type="match status" value="1"/>
</dbReference>
<sequence length="286" mass="29940">MSTTPLWRPVPLLPGQAAIRPGRQTWRWLAAGFLVLLTTVALLAPVISGFDPLTVDYPRASLPPGPGGLLGTDPAGRSVALLTASGLRISGTVALAAAVLASVVGAVAGVTAVVVGGWVDQLLMRMVDAVNTIPHLLLGIVLVVFFRGSLVAMVLAIALTHWTQVARIVRAVALPLRDAEHLRIAAVLGLLRRDLVRWHLVPAILPQAAIGCALLVPHAVWHEATLSFLGVGLAPHQPSLGVLLNTGQQAVFTGAWWQVAVPALALVSVTLAITVLLRGRRTAGRP</sequence>
<dbReference type="PANTHER" id="PTHR43386:SF23">
    <property type="entry name" value="ABC TRANSPORTER"/>
    <property type="match status" value="1"/>
</dbReference>
<evidence type="ECO:0000313" key="9">
    <source>
        <dbReference type="EMBL" id="HIT74271.1"/>
    </source>
</evidence>
<dbReference type="EMBL" id="DVLP01000048">
    <property type="protein sequence ID" value="HIT74271.1"/>
    <property type="molecule type" value="Genomic_DNA"/>
</dbReference>
<keyword evidence="3" id="KW-1003">Cell membrane</keyword>
<evidence type="ECO:0000256" key="4">
    <source>
        <dbReference type="ARBA" id="ARBA00022692"/>
    </source>
</evidence>
<comment type="caution">
    <text evidence="9">The sequence shown here is derived from an EMBL/GenBank/DDBJ whole genome shotgun (WGS) entry which is preliminary data.</text>
</comment>
<protein>
    <submittedName>
        <fullName evidence="9">ABC transporter permease</fullName>
    </submittedName>
</protein>
<feature type="transmembrane region" description="Helical" evidence="7">
    <location>
        <begin position="93"/>
        <end position="116"/>
    </location>
</feature>
<evidence type="ECO:0000256" key="6">
    <source>
        <dbReference type="ARBA" id="ARBA00023136"/>
    </source>
</evidence>
<evidence type="ECO:0000256" key="2">
    <source>
        <dbReference type="ARBA" id="ARBA00022448"/>
    </source>
</evidence>
<evidence type="ECO:0000259" key="8">
    <source>
        <dbReference type="PROSITE" id="PS50928"/>
    </source>
</evidence>
<keyword evidence="6 7" id="KW-0472">Membrane</keyword>
<gene>
    <name evidence="9" type="ORF">IAA98_01630</name>
</gene>
<feature type="transmembrane region" description="Helical" evidence="7">
    <location>
        <begin position="255"/>
        <end position="277"/>
    </location>
</feature>
<comment type="similarity">
    <text evidence="7">Belongs to the binding-protein-dependent transport system permease family.</text>
</comment>
<comment type="subcellular location">
    <subcellularLocation>
        <location evidence="1 7">Cell membrane</location>
        <topology evidence="1 7">Multi-pass membrane protein</topology>
    </subcellularLocation>
</comment>
<dbReference type="CDD" id="cd06261">
    <property type="entry name" value="TM_PBP2"/>
    <property type="match status" value="1"/>
</dbReference>
<dbReference type="Gene3D" id="1.10.3720.10">
    <property type="entry name" value="MetI-like"/>
    <property type="match status" value="1"/>
</dbReference>
<dbReference type="GO" id="GO:0055085">
    <property type="term" value="P:transmembrane transport"/>
    <property type="evidence" value="ECO:0007669"/>
    <property type="project" value="InterPro"/>
</dbReference>
<feature type="transmembrane region" description="Helical" evidence="7">
    <location>
        <begin position="136"/>
        <end position="160"/>
    </location>
</feature>
<evidence type="ECO:0000256" key="5">
    <source>
        <dbReference type="ARBA" id="ARBA00022989"/>
    </source>
</evidence>
<evidence type="ECO:0000313" key="10">
    <source>
        <dbReference type="Proteomes" id="UP000886842"/>
    </source>
</evidence>
<dbReference type="InterPro" id="IPR050366">
    <property type="entry name" value="BP-dependent_transpt_permease"/>
</dbReference>
<dbReference type="Proteomes" id="UP000886842">
    <property type="component" value="Unassembled WGS sequence"/>
</dbReference>
<proteinExistence type="inferred from homology"/>
<keyword evidence="2 7" id="KW-0813">Transport</keyword>
<dbReference type="PROSITE" id="PS50928">
    <property type="entry name" value="ABC_TM1"/>
    <property type="match status" value="1"/>
</dbReference>
<evidence type="ECO:0000256" key="3">
    <source>
        <dbReference type="ARBA" id="ARBA00022475"/>
    </source>
</evidence>
<name>A0A9D1GVI7_9ACTN</name>
<feature type="domain" description="ABC transmembrane type-1" evidence="8">
    <location>
        <begin position="87"/>
        <end position="277"/>
    </location>
</feature>
<keyword evidence="5 7" id="KW-1133">Transmembrane helix</keyword>
<dbReference type="GO" id="GO:0005886">
    <property type="term" value="C:plasma membrane"/>
    <property type="evidence" value="ECO:0007669"/>
    <property type="project" value="UniProtKB-SubCell"/>
</dbReference>
<reference evidence="9" key="1">
    <citation type="submission" date="2020-10" db="EMBL/GenBank/DDBJ databases">
        <authorList>
            <person name="Gilroy R."/>
        </authorList>
    </citation>
    <scope>NUCLEOTIDE SEQUENCE</scope>
    <source>
        <strain evidence="9">ChiGjej1B1-24693</strain>
    </source>
</reference>
<dbReference type="InterPro" id="IPR035906">
    <property type="entry name" value="MetI-like_sf"/>
</dbReference>